<dbReference type="PANTHER" id="PTHR20973">
    <property type="entry name" value="NON-SMC ELEMENT 1-RELATED"/>
    <property type="match status" value="1"/>
</dbReference>
<evidence type="ECO:0000256" key="12">
    <source>
        <dbReference type="ARBA" id="ARBA00023172"/>
    </source>
</evidence>
<evidence type="ECO:0000313" key="18">
    <source>
        <dbReference type="Proteomes" id="UP000094112"/>
    </source>
</evidence>
<keyword evidence="14 15" id="KW-0539">Nucleus</keyword>
<evidence type="ECO:0000256" key="11">
    <source>
        <dbReference type="ARBA" id="ARBA00022833"/>
    </source>
</evidence>
<dbReference type="GO" id="GO:0005634">
    <property type="term" value="C:nucleus"/>
    <property type="evidence" value="ECO:0007669"/>
    <property type="project" value="UniProtKB-SubCell"/>
</dbReference>
<dbReference type="Gene3D" id="3.30.40.10">
    <property type="entry name" value="Zinc/RING finger domain, C3HC4 (zinc finger)"/>
    <property type="match status" value="1"/>
</dbReference>
<dbReference type="GeneID" id="30201403"/>
<evidence type="ECO:0000256" key="1">
    <source>
        <dbReference type="ARBA" id="ARBA00000900"/>
    </source>
</evidence>
<comment type="catalytic activity">
    <reaction evidence="1 15">
        <text>S-ubiquitinyl-[E2 ubiquitin-conjugating enzyme]-L-cysteine + [acceptor protein]-L-lysine = [E2 ubiquitin-conjugating enzyme]-L-cysteine + N(6)-ubiquitinyl-[acceptor protein]-L-lysine.</text>
        <dbReference type="EC" id="2.3.2.27"/>
    </reaction>
</comment>
<keyword evidence="7 15" id="KW-0479">Metal-binding</keyword>
<dbReference type="STRING" id="683960.A0A1E3P0D9"/>
<keyword evidence="6 15" id="KW-0808">Transferase</keyword>
<dbReference type="PANTHER" id="PTHR20973:SF0">
    <property type="entry name" value="NON-STRUCTURAL MAINTENANCE OF CHROMOSOMES ELEMENT 1 HOMOLOG"/>
    <property type="match status" value="1"/>
</dbReference>
<name>A0A1E3P0D9_WICAA</name>
<dbReference type="GO" id="GO:0030915">
    <property type="term" value="C:Smc5-Smc6 complex"/>
    <property type="evidence" value="ECO:0007669"/>
    <property type="project" value="UniProtKB-UniRule"/>
</dbReference>
<dbReference type="EMBL" id="KV454211">
    <property type="protein sequence ID" value="ODQ58720.1"/>
    <property type="molecule type" value="Genomic_DNA"/>
</dbReference>
<comment type="similarity">
    <text evidence="3 15">Belongs to the NSE1 family.</text>
</comment>
<evidence type="ECO:0000256" key="9">
    <source>
        <dbReference type="ARBA" id="ARBA00022771"/>
    </source>
</evidence>
<dbReference type="InterPro" id="IPR011513">
    <property type="entry name" value="Nse1"/>
</dbReference>
<feature type="domain" description="Non-structural maintenance of chromosomes element 1 RING C4HC3-type" evidence="16">
    <location>
        <begin position="202"/>
        <end position="242"/>
    </location>
</feature>
<evidence type="ECO:0000256" key="14">
    <source>
        <dbReference type="ARBA" id="ARBA00023242"/>
    </source>
</evidence>
<dbReference type="Gene3D" id="1.10.10.10">
    <property type="entry name" value="Winged helix-like DNA-binding domain superfamily/Winged helix DNA-binding domain"/>
    <property type="match status" value="1"/>
</dbReference>
<dbReference type="Proteomes" id="UP000094112">
    <property type="component" value="Unassembled WGS sequence"/>
</dbReference>
<dbReference type="InterPro" id="IPR014857">
    <property type="entry name" value="Nse1_RING_C4HC3-type"/>
</dbReference>
<evidence type="ECO:0000256" key="5">
    <source>
        <dbReference type="ARBA" id="ARBA00019422"/>
    </source>
</evidence>
<dbReference type="Pfam" id="PF07574">
    <property type="entry name" value="SMC_Nse1"/>
    <property type="match status" value="1"/>
</dbReference>
<dbReference type="Gene3D" id="3.90.1150.220">
    <property type="match status" value="1"/>
</dbReference>
<dbReference type="InterPro" id="IPR036388">
    <property type="entry name" value="WH-like_DNA-bd_sf"/>
</dbReference>
<sequence>MSDFIYTNVERALLQYIISVGSAREESLTSVHTKLKQTDDEDLALIDGLKERRLDETIEKINDKLHLLGYEIAKAKSQETQEINYVFINTIADAPAKISTTHSPKEIEVIKKIIEKIIVECEDESFVITSSEALKICSRSAQLSASEGEHLLRELVNEGWLNRSNKGRYSLSIRALTELKRTLIDKYGIRSRTSPEGHVTLCTGCNEIVTSGVRCFSDSCFIKFHSECQGHYFRAKGTKCPNDECTVDWAEDGPRPVGEKRLRSKLLT</sequence>
<evidence type="ECO:0000259" key="16">
    <source>
        <dbReference type="Pfam" id="PF08746"/>
    </source>
</evidence>
<dbReference type="OrthoDB" id="185455at2759"/>
<comment type="function">
    <text evidence="15">Acts in a DNA repair pathway for removal of UV-induced DNA damage that is distinct from classical nucleotide excision repair and in repair of ionizing radiation damage. Functions in homologous recombination repair of DNA double strand breaks and in recovery of stalled replication forks.</text>
</comment>
<keyword evidence="11 15" id="KW-0862">Zinc</keyword>
<evidence type="ECO:0000256" key="4">
    <source>
        <dbReference type="ARBA" id="ARBA00012483"/>
    </source>
</evidence>
<comment type="subcellular location">
    <subcellularLocation>
        <location evidence="2 15">Nucleus</location>
    </subcellularLocation>
</comment>
<dbReference type="Pfam" id="PF08746">
    <property type="entry name" value="zf-RING-like"/>
    <property type="match status" value="1"/>
</dbReference>
<dbReference type="RefSeq" id="XP_019037927.1">
    <property type="nucleotide sequence ID" value="XM_019184157.1"/>
</dbReference>
<reference evidence="17 18" key="1">
    <citation type="journal article" date="2016" name="Proc. Natl. Acad. Sci. U.S.A.">
        <title>Comparative genomics of biotechnologically important yeasts.</title>
        <authorList>
            <person name="Riley R."/>
            <person name="Haridas S."/>
            <person name="Wolfe K.H."/>
            <person name="Lopes M.R."/>
            <person name="Hittinger C.T."/>
            <person name="Goeker M."/>
            <person name="Salamov A.A."/>
            <person name="Wisecaver J.H."/>
            <person name="Long T.M."/>
            <person name="Calvey C.H."/>
            <person name="Aerts A.L."/>
            <person name="Barry K.W."/>
            <person name="Choi C."/>
            <person name="Clum A."/>
            <person name="Coughlan A.Y."/>
            <person name="Deshpande S."/>
            <person name="Douglass A.P."/>
            <person name="Hanson S.J."/>
            <person name="Klenk H.-P."/>
            <person name="LaButti K.M."/>
            <person name="Lapidus A."/>
            <person name="Lindquist E.A."/>
            <person name="Lipzen A.M."/>
            <person name="Meier-Kolthoff J.P."/>
            <person name="Ohm R.A."/>
            <person name="Otillar R.P."/>
            <person name="Pangilinan J.L."/>
            <person name="Peng Y."/>
            <person name="Rokas A."/>
            <person name="Rosa C.A."/>
            <person name="Scheuner C."/>
            <person name="Sibirny A.A."/>
            <person name="Slot J.C."/>
            <person name="Stielow J.B."/>
            <person name="Sun H."/>
            <person name="Kurtzman C.P."/>
            <person name="Blackwell M."/>
            <person name="Grigoriev I.V."/>
            <person name="Jeffries T.W."/>
        </authorList>
    </citation>
    <scope>NUCLEOTIDE SEQUENCE [LARGE SCALE GENOMIC DNA]</scope>
    <source>
        <strain evidence="18">ATCC 58044 / CBS 1984 / NCYC 433 / NRRL Y-366-8</strain>
    </source>
</reference>
<evidence type="ECO:0000256" key="2">
    <source>
        <dbReference type="ARBA" id="ARBA00004123"/>
    </source>
</evidence>
<evidence type="ECO:0000313" key="17">
    <source>
        <dbReference type="EMBL" id="ODQ58720.1"/>
    </source>
</evidence>
<evidence type="ECO:0000256" key="13">
    <source>
        <dbReference type="ARBA" id="ARBA00023204"/>
    </source>
</evidence>
<evidence type="ECO:0000256" key="15">
    <source>
        <dbReference type="RuleBase" id="RU368018"/>
    </source>
</evidence>
<dbReference type="GO" id="GO:0061630">
    <property type="term" value="F:ubiquitin protein ligase activity"/>
    <property type="evidence" value="ECO:0007669"/>
    <property type="project" value="UniProtKB-EC"/>
</dbReference>
<keyword evidence="10 15" id="KW-0833">Ubl conjugation pathway</keyword>
<keyword evidence="9 15" id="KW-0863">Zinc-finger</keyword>
<keyword evidence="13 15" id="KW-0234">DNA repair</keyword>
<keyword evidence="12 15" id="KW-0233">DNA recombination</keyword>
<gene>
    <name evidence="17" type="ORF">WICANDRAFT_69136</name>
</gene>
<evidence type="ECO:0000256" key="6">
    <source>
        <dbReference type="ARBA" id="ARBA00022679"/>
    </source>
</evidence>
<accession>A0A1E3P0D9</accession>
<dbReference type="InterPro" id="IPR013083">
    <property type="entry name" value="Znf_RING/FYVE/PHD"/>
</dbReference>
<proteinExistence type="inferred from homology"/>
<dbReference type="GO" id="GO:0000724">
    <property type="term" value="P:double-strand break repair via homologous recombination"/>
    <property type="evidence" value="ECO:0007669"/>
    <property type="project" value="TreeGrafter"/>
</dbReference>
<evidence type="ECO:0000256" key="3">
    <source>
        <dbReference type="ARBA" id="ARBA00010258"/>
    </source>
</evidence>
<dbReference type="AlphaFoldDB" id="A0A1E3P0D9"/>
<evidence type="ECO:0000256" key="10">
    <source>
        <dbReference type="ARBA" id="ARBA00022786"/>
    </source>
</evidence>
<comment type="subunit">
    <text evidence="15">Component of the Smc5-Smc6 complex.</text>
</comment>
<keyword evidence="8 15" id="KW-0227">DNA damage</keyword>
<keyword evidence="18" id="KW-1185">Reference proteome</keyword>
<evidence type="ECO:0000256" key="7">
    <source>
        <dbReference type="ARBA" id="ARBA00022723"/>
    </source>
</evidence>
<protein>
    <recommendedName>
        <fullName evidence="5 15">Non-structural maintenance of chromosomes element 1 homolog</fullName>
        <ecNumber evidence="4 15">2.3.2.27</ecNumber>
    </recommendedName>
</protein>
<evidence type="ECO:0000256" key="8">
    <source>
        <dbReference type="ARBA" id="ARBA00022763"/>
    </source>
</evidence>
<dbReference type="GO" id="GO:0008270">
    <property type="term" value="F:zinc ion binding"/>
    <property type="evidence" value="ECO:0007669"/>
    <property type="project" value="UniProtKB-KW"/>
</dbReference>
<organism evidence="17 18">
    <name type="scientific">Wickerhamomyces anomalus (strain ATCC 58044 / CBS 1984 / NCYC 433 / NRRL Y-366-8)</name>
    <name type="common">Yeast</name>
    <name type="synonym">Hansenula anomala</name>
    <dbReference type="NCBI Taxonomy" id="683960"/>
    <lineage>
        <taxon>Eukaryota</taxon>
        <taxon>Fungi</taxon>
        <taxon>Dikarya</taxon>
        <taxon>Ascomycota</taxon>
        <taxon>Saccharomycotina</taxon>
        <taxon>Saccharomycetes</taxon>
        <taxon>Phaffomycetales</taxon>
        <taxon>Wickerhamomycetaceae</taxon>
        <taxon>Wickerhamomyces</taxon>
    </lineage>
</organism>
<dbReference type="EC" id="2.3.2.27" evidence="4 15"/>